<dbReference type="Pfam" id="PF00294">
    <property type="entry name" value="PfkB"/>
    <property type="match status" value="1"/>
</dbReference>
<dbReference type="InterPro" id="IPR011611">
    <property type="entry name" value="PfkB_dom"/>
</dbReference>
<comment type="caution">
    <text evidence="2">The sequence shown here is derived from an EMBL/GenBank/DDBJ whole genome shotgun (WGS) entry which is preliminary data.</text>
</comment>
<protein>
    <submittedName>
        <fullName evidence="2">1-phosphofructokinase</fullName>
    </submittedName>
</protein>
<accession>A0A317YM44</accession>
<evidence type="ECO:0000259" key="1">
    <source>
        <dbReference type="Pfam" id="PF00294"/>
    </source>
</evidence>
<evidence type="ECO:0000313" key="3">
    <source>
        <dbReference type="Proteomes" id="UP000246800"/>
    </source>
</evidence>
<feature type="non-terminal residue" evidence="2">
    <location>
        <position position="1"/>
    </location>
</feature>
<proteinExistence type="predicted"/>
<dbReference type="AlphaFoldDB" id="A0A317YM44"/>
<keyword evidence="2" id="KW-0418">Kinase</keyword>
<feature type="domain" description="Carbohydrate kinase PfkB" evidence="1">
    <location>
        <begin position="9"/>
        <end position="97"/>
    </location>
</feature>
<sequence>STTFVFNGGLQGQNIENTLKEEGIHTAITQVDEDTRINVKVKSQTETEINAAEPHISETQVATLFEQLHVTAAEDIVVVAGSVPARLPDTINIDIAKIEQ</sequence>
<organism evidence="2 3">
    <name type="scientific">Staphylococcus pseudintermedius</name>
    <dbReference type="NCBI Taxonomy" id="283734"/>
    <lineage>
        <taxon>Bacteria</taxon>
        <taxon>Bacillati</taxon>
        <taxon>Bacillota</taxon>
        <taxon>Bacilli</taxon>
        <taxon>Bacillales</taxon>
        <taxon>Staphylococcaceae</taxon>
        <taxon>Staphylococcus</taxon>
        <taxon>Staphylococcus intermedius group</taxon>
    </lineage>
</organism>
<dbReference type="Gene3D" id="3.40.1190.20">
    <property type="match status" value="1"/>
</dbReference>
<dbReference type="EMBL" id="QEIT01000313">
    <property type="protein sequence ID" value="PWZ71419.1"/>
    <property type="molecule type" value="Genomic_DNA"/>
</dbReference>
<dbReference type="PANTHER" id="PTHR46566">
    <property type="entry name" value="1-PHOSPHOFRUCTOKINASE-RELATED"/>
    <property type="match status" value="1"/>
</dbReference>
<evidence type="ECO:0000313" key="2">
    <source>
        <dbReference type="EMBL" id="PWZ71419.1"/>
    </source>
</evidence>
<keyword evidence="2" id="KW-0808">Transferase</keyword>
<reference evidence="2 3" key="1">
    <citation type="journal article" date="2018" name="Vet. Microbiol.">
        <title>Clonal diversity and geographic distribution of methicillin-resistant Staphylococcus pseudintermedius from Australian animals: Discovery of novel sequence types.</title>
        <authorList>
            <person name="Worthing K.A."/>
            <person name="Abraham S."/>
            <person name="Coombs G.W."/>
            <person name="Pang S."/>
            <person name="Saputra S."/>
            <person name="Jordan D."/>
            <person name="Trott D.J."/>
            <person name="Norris J.M."/>
        </authorList>
    </citation>
    <scope>NUCLEOTIDE SEQUENCE [LARGE SCALE GENOMIC DNA]</scope>
    <source>
        <strain evidence="2 3">ST525 1</strain>
    </source>
</reference>
<dbReference type="SUPFAM" id="SSF53613">
    <property type="entry name" value="Ribokinase-like"/>
    <property type="match status" value="1"/>
</dbReference>
<dbReference type="RefSeq" id="WP_242444123.1">
    <property type="nucleotide sequence ID" value="NZ_QEIT01000313.1"/>
</dbReference>
<dbReference type="GO" id="GO:0008443">
    <property type="term" value="F:phosphofructokinase activity"/>
    <property type="evidence" value="ECO:0007669"/>
    <property type="project" value="TreeGrafter"/>
</dbReference>
<gene>
    <name evidence="2" type="ORF">DD902_13750</name>
</gene>
<dbReference type="InterPro" id="IPR029056">
    <property type="entry name" value="Ribokinase-like"/>
</dbReference>
<feature type="non-terminal residue" evidence="2">
    <location>
        <position position="100"/>
    </location>
</feature>
<dbReference type="GO" id="GO:0005829">
    <property type="term" value="C:cytosol"/>
    <property type="evidence" value="ECO:0007669"/>
    <property type="project" value="TreeGrafter"/>
</dbReference>
<dbReference type="Proteomes" id="UP000246800">
    <property type="component" value="Unassembled WGS sequence"/>
</dbReference>
<name>A0A317YM44_STAPS</name>
<dbReference type="PANTHER" id="PTHR46566:SF1">
    <property type="entry name" value="1-PHOSPHOFRUCTOKINASE"/>
    <property type="match status" value="1"/>
</dbReference>